<evidence type="ECO:0000256" key="10">
    <source>
        <dbReference type="ARBA" id="ARBA00023004"/>
    </source>
</evidence>
<comment type="subcellular location">
    <subcellularLocation>
        <location evidence="3">Endoplasmic reticulum membrane</location>
    </subcellularLocation>
    <subcellularLocation>
        <location evidence="2">Microsome membrane</location>
    </subcellularLocation>
</comment>
<evidence type="ECO:0000256" key="12">
    <source>
        <dbReference type="ARBA" id="ARBA00023136"/>
    </source>
</evidence>
<evidence type="ECO:0000256" key="2">
    <source>
        <dbReference type="ARBA" id="ARBA00004524"/>
    </source>
</evidence>
<evidence type="ECO:0000256" key="7">
    <source>
        <dbReference type="ARBA" id="ARBA00022824"/>
    </source>
</evidence>
<dbReference type="Proteomes" id="UP000092460">
    <property type="component" value="Unassembled WGS sequence"/>
</dbReference>
<dbReference type="EMBL" id="JXJN01025481">
    <property type="status" value="NOT_ANNOTATED_CDS"/>
    <property type="molecule type" value="Genomic_DNA"/>
</dbReference>
<organism evidence="14 15">
    <name type="scientific">Glossina palpalis gambiensis</name>
    <dbReference type="NCBI Taxonomy" id="67801"/>
    <lineage>
        <taxon>Eukaryota</taxon>
        <taxon>Metazoa</taxon>
        <taxon>Ecdysozoa</taxon>
        <taxon>Arthropoda</taxon>
        <taxon>Hexapoda</taxon>
        <taxon>Insecta</taxon>
        <taxon>Pterygota</taxon>
        <taxon>Neoptera</taxon>
        <taxon>Endopterygota</taxon>
        <taxon>Diptera</taxon>
        <taxon>Brachycera</taxon>
        <taxon>Muscomorpha</taxon>
        <taxon>Hippoboscoidea</taxon>
        <taxon>Glossinidae</taxon>
        <taxon>Glossina</taxon>
    </lineage>
</organism>
<dbReference type="GO" id="GO:0046680">
    <property type="term" value="P:response to DDT"/>
    <property type="evidence" value="ECO:0007669"/>
    <property type="project" value="TreeGrafter"/>
</dbReference>
<protein>
    <recommendedName>
        <fullName evidence="16">Cytochrome P450</fullName>
    </recommendedName>
</protein>
<keyword evidence="13" id="KW-1133">Transmembrane helix</keyword>
<dbReference type="GO" id="GO:0016705">
    <property type="term" value="F:oxidoreductase activity, acting on paired donors, with incorporation or reduction of molecular oxygen"/>
    <property type="evidence" value="ECO:0007669"/>
    <property type="project" value="InterPro"/>
</dbReference>
<dbReference type="STRING" id="67801.A0A1B0C4H9"/>
<evidence type="ECO:0000256" key="11">
    <source>
        <dbReference type="ARBA" id="ARBA00023033"/>
    </source>
</evidence>
<keyword evidence="13" id="KW-0812">Transmembrane</keyword>
<dbReference type="EnsemblMetazoa" id="GPPI048908-RA">
    <property type="protein sequence ID" value="GPPI048908-PA"/>
    <property type="gene ID" value="GPPI048908"/>
</dbReference>
<keyword evidence="10" id="KW-0408">Iron</keyword>
<dbReference type="InterPro" id="IPR036396">
    <property type="entry name" value="Cyt_P450_sf"/>
</dbReference>
<dbReference type="GO" id="GO:0004497">
    <property type="term" value="F:monooxygenase activity"/>
    <property type="evidence" value="ECO:0007669"/>
    <property type="project" value="UniProtKB-KW"/>
</dbReference>
<dbReference type="GO" id="GO:0005789">
    <property type="term" value="C:endoplasmic reticulum membrane"/>
    <property type="evidence" value="ECO:0007669"/>
    <property type="project" value="UniProtKB-SubCell"/>
</dbReference>
<evidence type="ECO:0000256" key="8">
    <source>
        <dbReference type="ARBA" id="ARBA00022848"/>
    </source>
</evidence>
<dbReference type="PANTHER" id="PTHR24292">
    <property type="entry name" value="CYTOCHROME P450"/>
    <property type="match status" value="1"/>
</dbReference>
<dbReference type="GO" id="GO:0046701">
    <property type="term" value="P:insecticide catabolic process"/>
    <property type="evidence" value="ECO:0007669"/>
    <property type="project" value="TreeGrafter"/>
</dbReference>
<accession>A0A1B0C4H9</accession>
<dbReference type="SUPFAM" id="SSF48264">
    <property type="entry name" value="Cytochrome P450"/>
    <property type="match status" value="1"/>
</dbReference>
<dbReference type="PANTHER" id="PTHR24292:SF45">
    <property type="entry name" value="CYTOCHROME P450 6G1-RELATED"/>
    <property type="match status" value="1"/>
</dbReference>
<keyword evidence="12 13" id="KW-0472">Membrane</keyword>
<dbReference type="GO" id="GO:0020037">
    <property type="term" value="F:heme binding"/>
    <property type="evidence" value="ECO:0007669"/>
    <property type="project" value="InterPro"/>
</dbReference>
<dbReference type="AlphaFoldDB" id="A0A1B0C4H9"/>
<evidence type="ECO:0000256" key="13">
    <source>
        <dbReference type="SAM" id="Phobius"/>
    </source>
</evidence>
<dbReference type="VEuPathDB" id="VectorBase:GPPI048908"/>
<keyword evidence="6" id="KW-0479">Metal-binding</keyword>
<evidence type="ECO:0000313" key="14">
    <source>
        <dbReference type="EnsemblMetazoa" id="GPPI048908-PA"/>
    </source>
</evidence>
<dbReference type="Gene3D" id="1.10.630.10">
    <property type="entry name" value="Cytochrome P450"/>
    <property type="match status" value="1"/>
</dbReference>
<evidence type="ECO:0008006" key="16">
    <source>
        <dbReference type="Google" id="ProtNLM"/>
    </source>
</evidence>
<keyword evidence="5" id="KW-0349">Heme</keyword>
<sequence length="401" mass="46628">MENVEVMCSTKASPENEPKTNVVQNNFSCAVATRSSFICLANVSLSASVLVGIYLFHIQALLLRDPGLIKRIVNYFGDPLSSLNFFFLKNLYWKEIRLKLTPFFLSGKLKHLLALVEEVGLNLNEYLLKMPLNSNSSLITWRIIQQKCYCNCSFHYSSEFYSNGNFRRNGCEIFRFSTRWALNLVCDDLNESRGGISQQIIESLEYMQMITDETLRLYPPLPFLDRECSLPKGQSYYLEPFFRFQYPQAPFIHRIRKFQYFFKDHFGLCILPYSISLDLTNFKRNAFRVSDSKESTISIENRLSSRVMNNRKLQSPIKSFIMLSLDYTQKHDHCEIYNSMQTEFVAKLLKGLYDYIPNKSNSYGIITAYVEHRQILNTALTISEYEIERVSAPTPCEVNTN</sequence>
<feature type="transmembrane region" description="Helical" evidence="13">
    <location>
        <begin position="43"/>
        <end position="63"/>
    </location>
</feature>
<dbReference type="GO" id="GO:0005506">
    <property type="term" value="F:iron ion binding"/>
    <property type="evidence" value="ECO:0007669"/>
    <property type="project" value="InterPro"/>
</dbReference>
<evidence type="ECO:0000256" key="5">
    <source>
        <dbReference type="ARBA" id="ARBA00022617"/>
    </source>
</evidence>
<dbReference type="InterPro" id="IPR050476">
    <property type="entry name" value="Insect_CytP450_Detox"/>
</dbReference>
<evidence type="ECO:0000256" key="1">
    <source>
        <dbReference type="ARBA" id="ARBA00001971"/>
    </source>
</evidence>
<keyword evidence="7" id="KW-0256">Endoplasmic reticulum</keyword>
<proteinExistence type="inferred from homology"/>
<comment type="similarity">
    <text evidence="4">Belongs to the cytochrome P450 family.</text>
</comment>
<evidence type="ECO:0000256" key="3">
    <source>
        <dbReference type="ARBA" id="ARBA00004586"/>
    </source>
</evidence>
<comment type="cofactor">
    <cofactor evidence="1">
        <name>heme</name>
        <dbReference type="ChEBI" id="CHEBI:30413"/>
    </cofactor>
</comment>
<reference evidence="14" key="2">
    <citation type="submission" date="2020-05" db="UniProtKB">
        <authorList>
            <consortium name="EnsemblMetazoa"/>
        </authorList>
    </citation>
    <scope>IDENTIFICATION</scope>
    <source>
        <strain evidence="14">IAEA</strain>
    </source>
</reference>
<keyword evidence="11" id="KW-0503">Monooxygenase</keyword>
<evidence type="ECO:0000256" key="4">
    <source>
        <dbReference type="ARBA" id="ARBA00010617"/>
    </source>
</evidence>
<evidence type="ECO:0000256" key="9">
    <source>
        <dbReference type="ARBA" id="ARBA00023002"/>
    </source>
</evidence>
<keyword evidence="15" id="KW-1185">Reference proteome</keyword>
<name>A0A1B0C4H9_9MUSC</name>
<evidence type="ECO:0000313" key="15">
    <source>
        <dbReference type="Proteomes" id="UP000092460"/>
    </source>
</evidence>
<keyword evidence="9" id="KW-0560">Oxidoreductase</keyword>
<keyword evidence="8" id="KW-0492">Microsome</keyword>
<evidence type="ECO:0000256" key="6">
    <source>
        <dbReference type="ARBA" id="ARBA00022723"/>
    </source>
</evidence>
<reference evidence="15" key="1">
    <citation type="submission" date="2015-01" db="EMBL/GenBank/DDBJ databases">
        <authorList>
            <person name="Aksoy S."/>
            <person name="Warren W."/>
            <person name="Wilson R.K."/>
        </authorList>
    </citation>
    <scope>NUCLEOTIDE SEQUENCE [LARGE SCALE GENOMIC DNA]</scope>
    <source>
        <strain evidence="15">IAEA</strain>
    </source>
</reference>